<dbReference type="GO" id="GO:0004497">
    <property type="term" value="F:monooxygenase activity"/>
    <property type="evidence" value="ECO:0007669"/>
    <property type="project" value="UniProtKB-KW"/>
</dbReference>
<comment type="similarity">
    <text evidence="4 14">Belongs to the cytochrome P450 family.</text>
</comment>
<dbReference type="Pfam" id="PF00067">
    <property type="entry name" value="p450"/>
    <property type="match status" value="1"/>
</dbReference>
<keyword evidence="10 13" id="KW-0408">Iron</keyword>
<dbReference type="Gene3D" id="1.10.630.10">
    <property type="entry name" value="Cytochrome P450"/>
    <property type="match status" value="1"/>
</dbReference>
<reference evidence="16" key="1">
    <citation type="submission" date="2017-01" db="EMBL/GenBank/DDBJ databases">
        <title>An insight into the sialome and mialome of the horn fly, Haematobia irritans.</title>
        <authorList>
            <person name="Breijo M."/>
            <person name="Boiani M."/>
            <person name="Ures X."/>
            <person name="Rocha S."/>
            <person name="Sequeira M."/>
            <person name="Ribeiro J.M."/>
        </authorList>
    </citation>
    <scope>NUCLEOTIDE SEQUENCE</scope>
</reference>
<keyword evidence="9 14" id="KW-0560">Oxidoreductase</keyword>
<sequence>MVLAEIFIFLVTVSTVFWLWLRYRNQYWKRANIPYIKPHPLFGNFKEIALWQNDPCTHFKKLYESIKDNVPCVGIYVFHRPGLLVKDLNLIKNILIKDFNMFSNRYSASDPHTDSIGANNLFFVKNPKWKEIRAKLTPVFTSGKIKQMFHLVEEIGRNLDKHLCSLTDVSRVHEVKEINALFTTDVIASIAFGVLANSLEDPKGEFRRNGARVFEFTYRRAAEFTSMFFVPQLVKPLHFKTFSSQTSDFLRKAMTHVIEERMKSTMHRNDLIDVLVTFRKEAEKDPTHFANNMDLVIGQAAIFFTAGFETSSATMSFSLYELAKRQDIQSRLREEIRSVLLQSENGQPSYEQINEMKFLHNVILEVLRMYPPLPFLDRECTAPQGYSLKPFFDFTIPPGMPIYIPASAIQRDEKYFPDPDRFEPDRFNPENKLYNNLMALMPFGIGPHNCIGERFGLLQAKVGLINFLRNHYVTPCKQTPVEMKLSPKAIIIQSEDGIYLNLNRDPLIKSQ</sequence>
<keyword evidence="7" id="KW-0256">Endoplasmic reticulum</keyword>
<dbReference type="InterPro" id="IPR017972">
    <property type="entry name" value="Cyt_P450_CS"/>
</dbReference>
<organism evidence="16">
    <name type="scientific">Haematobia irritans</name>
    <name type="common">Horn fly</name>
    <name type="synonym">Conops irritans</name>
    <dbReference type="NCBI Taxonomy" id="7368"/>
    <lineage>
        <taxon>Eukaryota</taxon>
        <taxon>Metazoa</taxon>
        <taxon>Ecdysozoa</taxon>
        <taxon>Arthropoda</taxon>
        <taxon>Hexapoda</taxon>
        <taxon>Insecta</taxon>
        <taxon>Pterygota</taxon>
        <taxon>Neoptera</taxon>
        <taxon>Endopterygota</taxon>
        <taxon>Diptera</taxon>
        <taxon>Brachycera</taxon>
        <taxon>Muscomorpha</taxon>
        <taxon>Muscoidea</taxon>
        <taxon>Muscidae</taxon>
        <taxon>Haematobia</taxon>
    </lineage>
</organism>
<evidence type="ECO:0000256" key="7">
    <source>
        <dbReference type="ARBA" id="ARBA00022824"/>
    </source>
</evidence>
<evidence type="ECO:0000256" key="13">
    <source>
        <dbReference type="PIRSR" id="PIRSR602401-1"/>
    </source>
</evidence>
<evidence type="ECO:0000313" key="16">
    <source>
        <dbReference type="EMBL" id="JAV17867.1"/>
    </source>
</evidence>
<dbReference type="GO" id="GO:0020037">
    <property type="term" value="F:heme binding"/>
    <property type="evidence" value="ECO:0007669"/>
    <property type="project" value="InterPro"/>
</dbReference>
<evidence type="ECO:0000256" key="4">
    <source>
        <dbReference type="ARBA" id="ARBA00010617"/>
    </source>
</evidence>
<dbReference type="InterPro" id="IPR002401">
    <property type="entry name" value="Cyt_P450_E_grp-I"/>
</dbReference>
<dbReference type="PRINTS" id="PR00385">
    <property type="entry name" value="P450"/>
</dbReference>
<evidence type="ECO:0000256" key="2">
    <source>
        <dbReference type="ARBA" id="ARBA00004174"/>
    </source>
</evidence>
<evidence type="ECO:0000256" key="6">
    <source>
        <dbReference type="ARBA" id="ARBA00022723"/>
    </source>
</evidence>
<dbReference type="PANTHER" id="PTHR24292:SF45">
    <property type="entry name" value="CYTOCHROME P450 6G1-RELATED"/>
    <property type="match status" value="1"/>
</dbReference>
<evidence type="ECO:0000256" key="1">
    <source>
        <dbReference type="ARBA" id="ARBA00001971"/>
    </source>
</evidence>
<dbReference type="GO" id="GO:0046680">
    <property type="term" value="P:response to DDT"/>
    <property type="evidence" value="ECO:0007669"/>
    <property type="project" value="TreeGrafter"/>
</dbReference>
<keyword evidence="15" id="KW-0812">Transmembrane</keyword>
<dbReference type="InterPro" id="IPR036396">
    <property type="entry name" value="Cyt_P450_sf"/>
</dbReference>
<evidence type="ECO:0000256" key="5">
    <source>
        <dbReference type="ARBA" id="ARBA00022617"/>
    </source>
</evidence>
<dbReference type="GO" id="GO:0016705">
    <property type="term" value="F:oxidoreductase activity, acting on paired donors, with incorporation or reduction of molecular oxygen"/>
    <property type="evidence" value="ECO:0007669"/>
    <property type="project" value="InterPro"/>
</dbReference>
<dbReference type="AlphaFoldDB" id="A0A1L8EGM5"/>
<keyword evidence="6 13" id="KW-0479">Metal-binding</keyword>
<name>A0A1L8EGM5_HAEIR</name>
<dbReference type="PROSITE" id="PS00086">
    <property type="entry name" value="CYTOCHROME_P450"/>
    <property type="match status" value="1"/>
</dbReference>
<dbReference type="PRINTS" id="PR00463">
    <property type="entry name" value="EP450I"/>
</dbReference>
<feature type="transmembrane region" description="Helical" evidence="15">
    <location>
        <begin position="6"/>
        <end position="23"/>
    </location>
</feature>
<dbReference type="InterPro" id="IPR001128">
    <property type="entry name" value="Cyt_P450"/>
</dbReference>
<comment type="subcellular location">
    <subcellularLocation>
        <location evidence="3">Endoplasmic reticulum membrane</location>
        <topology evidence="3">Peripheral membrane protein</topology>
    </subcellularLocation>
    <subcellularLocation>
        <location evidence="2">Microsome membrane</location>
        <topology evidence="2">Peripheral membrane protein</topology>
    </subcellularLocation>
</comment>
<proteinExistence type="inferred from homology"/>
<feature type="binding site" description="axial binding residue" evidence="13">
    <location>
        <position position="450"/>
    </location>
    <ligand>
        <name>heme</name>
        <dbReference type="ChEBI" id="CHEBI:30413"/>
    </ligand>
    <ligandPart>
        <name>Fe</name>
        <dbReference type="ChEBI" id="CHEBI:18248"/>
    </ligandPart>
</feature>
<evidence type="ECO:0000256" key="14">
    <source>
        <dbReference type="RuleBase" id="RU000461"/>
    </source>
</evidence>
<keyword evidence="5 13" id="KW-0349">Heme</keyword>
<dbReference type="FunFam" id="1.10.630.10:FF:000042">
    <property type="entry name" value="Cytochrome P450"/>
    <property type="match status" value="1"/>
</dbReference>
<dbReference type="GO" id="GO:0005789">
    <property type="term" value="C:endoplasmic reticulum membrane"/>
    <property type="evidence" value="ECO:0007669"/>
    <property type="project" value="UniProtKB-SubCell"/>
</dbReference>
<dbReference type="GO" id="GO:0005506">
    <property type="term" value="F:iron ion binding"/>
    <property type="evidence" value="ECO:0007669"/>
    <property type="project" value="InterPro"/>
</dbReference>
<comment type="cofactor">
    <cofactor evidence="1 13">
        <name>heme</name>
        <dbReference type="ChEBI" id="CHEBI:30413"/>
    </cofactor>
</comment>
<dbReference type="PANTHER" id="PTHR24292">
    <property type="entry name" value="CYTOCHROME P450"/>
    <property type="match status" value="1"/>
</dbReference>
<keyword evidence="11 14" id="KW-0503">Monooxygenase</keyword>
<dbReference type="SUPFAM" id="SSF48264">
    <property type="entry name" value="Cytochrome P450"/>
    <property type="match status" value="1"/>
</dbReference>
<accession>A0A1L8EGM5</accession>
<evidence type="ECO:0000256" key="12">
    <source>
        <dbReference type="ARBA" id="ARBA00023136"/>
    </source>
</evidence>
<evidence type="ECO:0000256" key="9">
    <source>
        <dbReference type="ARBA" id="ARBA00023002"/>
    </source>
</evidence>
<keyword evidence="12 15" id="KW-0472">Membrane</keyword>
<dbReference type="GO" id="GO:0046701">
    <property type="term" value="P:insecticide catabolic process"/>
    <property type="evidence" value="ECO:0007669"/>
    <property type="project" value="TreeGrafter"/>
</dbReference>
<evidence type="ECO:0000256" key="8">
    <source>
        <dbReference type="ARBA" id="ARBA00022848"/>
    </source>
</evidence>
<evidence type="ECO:0000256" key="11">
    <source>
        <dbReference type="ARBA" id="ARBA00023033"/>
    </source>
</evidence>
<keyword evidence="8" id="KW-0492">Microsome</keyword>
<dbReference type="EMBL" id="GFDG01000932">
    <property type="protein sequence ID" value="JAV17867.1"/>
    <property type="molecule type" value="Transcribed_RNA"/>
</dbReference>
<dbReference type="CDD" id="cd11056">
    <property type="entry name" value="CYP6-like"/>
    <property type="match status" value="1"/>
</dbReference>
<dbReference type="InterPro" id="IPR050476">
    <property type="entry name" value="Insect_CytP450_Detox"/>
</dbReference>
<evidence type="ECO:0000256" key="3">
    <source>
        <dbReference type="ARBA" id="ARBA00004406"/>
    </source>
</evidence>
<evidence type="ECO:0000256" key="10">
    <source>
        <dbReference type="ARBA" id="ARBA00023004"/>
    </source>
</evidence>
<protein>
    <submittedName>
        <fullName evidence="16">Putative cytochrome p450 6g2</fullName>
    </submittedName>
</protein>
<evidence type="ECO:0000256" key="15">
    <source>
        <dbReference type="SAM" id="Phobius"/>
    </source>
</evidence>
<keyword evidence="15" id="KW-1133">Transmembrane helix</keyword>